<comment type="subcellular location">
    <subcellularLocation>
        <location evidence="1">Cell membrane</location>
        <topology evidence="1">Multi-pass membrane protein</topology>
    </subcellularLocation>
</comment>
<organism evidence="7 8">
    <name type="scientific">Pontimicrobium aquaticum</name>
    <dbReference type="NCBI Taxonomy" id="2565367"/>
    <lineage>
        <taxon>Bacteria</taxon>
        <taxon>Pseudomonadati</taxon>
        <taxon>Bacteroidota</taxon>
        <taxon>Flavobacteriia</taxon>
        <taxon>Flavobacteriales</taxon>
        <taxon>Flavobacteriaceae</taxon>
        <taxon>Pontimicrobium</taxon>
    </lineage>
</organism>
<keyword evidence="2" id="KW-1003">Cell membrane</keyword>
<dbReference type="GO" id="GO:0005886">
    <property type="term" value="C:plasma membrane"/>
    <property type="evidence" value="ECO:0007669"/>
    <property type="project" value="UniProtKB-SubCell"/>
</dbReference>
<dbReference type="Pfam" id="PF01943">
    <property type="entry name" value="Polysacc_synt"/>
    <property type="match status" value="1"/>
</dbReference>
<gene>
    <name evidence="7" type="ORF">E5167_10520</name>
</gene>
<evidence type="ECO:0000256" key="4">
    <source>
        <dbReference type="ARBA" id="ARBA00022989"/>
    </source>
</evidence>
<feature type="transmembrane region" description="Helical" evidence="6">
    <location>
        <begin position="150"/>
        <end position="170"/>
    </location>
</feature>
<feature type="transmembrane region" description="Helical" evidence="6">
    <location>
        <begin position="340"/>
        <end position="364"/>
    </location>
</feature>
<dbReference type="PANTHER" id="PTHR30250:SF11">
    <property type="entry name" value="O-ANTIGEN TRANSPORTER-RELATED"/>
    <property type="match status" value="1"/>
</dbReference>
<keyword evidence="8" id="KW-1185">Reference proteome</keyword>
<feature type="transmembrane region" description="Helical" evidence="6">
    <location>
        <begin position="376"/>
        <end position="395"/>
    </location>
</feature>
<feature type="transmembrane region" description="Helical" evidence="6">
    <location>
        <begin position="309"/>
        <end position="328"/>
    </location>
</feature>
<keyword evidence="4 6" id="KW-1133">Transmembrane helix</keyword>
<feature type="transmembrane region" description="Helical" evidence="6">
    <location>
        <begin position="435"/>
        <end position="454"/>
    </location>
</feature>
<sequence>MSAFQKLFKQTFIYGLATVLPRMLSFLLVPLYTTEGVLTSVAEYGEVSVIFSYFVIFNVVLAYGMETAFFRFFNKEEDKNQVVGTSAISIIISSLGFFAFALVFQNQIASFINIDVKYINLVIWILLLDALVIIPFAWLRANEKPKRYAIIKILNVAINLGLNLFFLLTLKDLASQASIFDSIYKPDFEISYIFIANLIASAVTLALMLPFYSKIKYVFNSQLWKTMFRYAFPVLIAGVAFSINETFDRILLKEILPADVAETDIGMYSACYKIAVFMTLFATAYRLGIEPYFFSHSNSKNPQKNYAKILELFVAFGSVILLSVVVFADVLKVYIVRGEAYWEAMWIVPIILLANFCLGIYHNLSVWYKITDRTKFGAYISVFGAIITLAINIFFIKEYSYKASAIATLVAYSVMMLLSYYFGRKYYPIPYNLKKIGLYLFVSILFSVISFYYFRENYLVGIPLLLVFLGVTYALEEKEIKQLLRRV</sequence>
<feature type="transmembrane region" description="Helical" evidence="6">
    <location>
        <begin position="230"/>
        <end position="247"/>
    </location>
</feature>
<reference evidence="7 8" key="1">
    <citation type="submission" date="2019-04" db="EMBL/GenBank/DDBJ databases">
        <title>Lacinutrix sp. nov., isolated from marine water.</title>
        <authorList>
            <person name="Kim W."/>
        </authorList>
    </citation>
    <scope>NUCLEOTIDE SEQUENCE [LARGE SCALE GENOMIC DNA]</scope>
    <source>
        <strain evidence="7 8">CAU 1491</strain>
    </source>
</reference>
<feature type="transmembrane region" description="Helical" evidence="6">
    <location>
        <begin position="50"/>
        <end position="70"/>
    </location>
</feature>
<evidence type="ECO:0000256" key="6">
    <source>
        <dbReference type="SAM" id="Phobius"/>
    </source>
</evidence>
<proteinExistence type="predicted"/>
<feature type="transmembrane region" description="Helical" evidence="6">
    <location>
        <begin position="82"/>
        <end position="104"/>
    </location>
</feature>
<comment type="caution">
    <text evidence="7">The sequence shown here is derived from an EMBL/GenBank/DDBJ whole genome shotgun (WGS) entry which is preliminary data.</text>
</comment>
<protein>
    <submittedName>
        <fullName evidence="7">Polysaccharide biosynthesis protein</fullName>
    </submittedName>
</protein>
<feature type="transmembrane region" description="Helical" evidence="6">
    <location>
        <begin position="267"/>
        <end position="288"/>
    </location>
</feature>
<keyword evidence="5 6" id="KW-0472">Membrane</keyword>
<dbReference type="AlphaFoldDB" id="A0A4U0EU29"/>
<feature type="transmembrane region" description="Helical" evidence="6">
    <location>
        <begin position="401"/>
        <end position="423"/>
    </location>
</feature>
<dbReference type="Proteomes" id="UP000307657">
    <property type="component" value="Unassembled WGS sequence"/>
</dbReference>
<evidence type="ECO:0000256" key="1">
    <source>
        <dbReference type="ARBA" id="ARBA00004651"/>
    </source>
</evidence>
<evidence type="ECO:0000256" key="3">
    <source>
        <dbReference type="ARBA" id="ARBA00022692"/>
    </source>
</evidence>
<keyword evidence="3 6" id="KW-0812">Transmembrane</keyword>
<name>A0A4U0EU29_9FLAO</name>
<feature type="transmembrane region" description="Helical" evidence="6">
    <location>
        <begin position="460"/>
        <end position="476"/>
    </location>
</feature>
<accession>A0A4U0EU29</accession>
<evidence type="ECO:0000313" key="7">
    <source>
        <dbReference type="EMBL" id="TJY34734.1"/>
    </source>
</evidence>
<dbReference type="EMBL" id="SUPL01000005">
    <property type="protein sequence ID" value="TJY34734.1"/>
    <property type="molecule type" value="Genomic_DNA"/>
</dbReference>
<dbReference type="InterPro" id="IPR002797">
    <property type="entry name" value="Polysacc_synth"/>
</dbReference>
<evidence type="ECO:0000256" key="5">
    <source>
        <dbReference type="ARBA" id="ARBA00023136"/>
    </source>
</evidence>
<evidence type="ECO:0000256" key="2">
    <source>
        <dbReference type="ARBA" id="ARBA00022475"/>
    </source>
</evidence>
<dbReference type="InterPro" id="IPR050833">
    <property type="entry name" value="Poly_Biosynth_Transport"/>
</dbReference>
<feature type="transmembrane region" description="Helical" evidence="6">
    <location>
        <begin position="190"/>
        <end position="209"/>
    </location>
</feature>
<feature type="transmembrane region" description="Helical" evidence="6">
    <location>
        <begin position="116"/>
        <end position="138"/>
    </location>
</feature>
<dbReference type="PANTHER" id="PTHR30250">
    <property type="entry name" value="PST FAMILY PREDICTED COLANIC ACID TRANSPORTER"/>
    <property type="match status" value="1"/>
</dbReference>
<evidence type="ECO:0000313" key="8">
    <source>
        <dbReference type="Proteomes" id="UP000307657"/>
    </source>
</evidence>
<dbReference type="RefSeq" id="WP_136843838.1">
    <property type="nucleotide sequence ID" value="NZ_SUPL01000005.1"/>
</dbReference>
<dbReference type="OrthoDB" id="9814608at2"/>
<feature type="transmembrane region" description="Helical" evidence="6">
    <location>
        <begin position="12"/>
        <end position="30"/>
    </location>
</feature>